<dbReference type="AlphaFoldDB" id="A0A2K3P2W4"/>
<reference evidence="1 2" key="2">
    <citation type="journal article" date="2017" name="Front. Plant Sci.">
        <title>Gene Classification and Mining of Molecular Markers Useful in Red Clover (Trifolium pratense) Breeding.</title>
        <authorList>
            <person name="Istvanek J."/>
            <person name="Dluhosova J."/>
            <person name="Dluhos P."/>
            <person name="Patkova L."/>
            <person name="Nedelnik J."/>
            <person name="Repkova J."/>
        </authorList>
    </citation>
    <scope>NUCLEOTIDE SEQUENCE [LARGE SCALE GENOMIC DNA]</scope>
    <source>
        <strain evidence="2">cv. Tatra</strain>
        <tissue evidence="1">Young leaves</tissue>
    </source>
</reference>
<evidence type="ECO:0000313" key="2">
    <source>
        <dbReference type="Proteomes" id="UP000236291"/>
    </source>
</evidence>
<evidence type="ECO:0000313" key="1">
    <source>
        <dbReference type="EMBL" id="PNY09632.1"/>
    </source>
</evidence>
<gene>
    <name evidence="1" type="ORF">L195_g006186</name>
</gene>
<protein>
    <submittedName>
        <fullName evidence="1">Uncharacterized protein</fullName>
    </submittedName>
</protein>
<comment type="caution">
    <text evidence="1">The sequence shown here is derived from an EMBL/GenBank/DDBJ whole genome shotgun (WGS) entry which is preliminary data.</text>
</comment>
<dbReference type="Proteomes" id="UP000236291">
    <property type="component" value="Unassembled WGS sequence"/>
</dbReference>
<organism evidence="1 2">
    <name type="scientific">Trifolium pratense</name>
    <name type="common">Red clover</name>
    <dbReference type="NCBI Taxonomy" id="57577"/>
    <lineage>
        <taxon>Eukaryota</taxon>
        <taxon>Viridiplantae</taxon>
        <taxon>Streptophyta</taxon>
        <taxon>Embryophyta</taxon>
        <taxon>Tracheophyta</taxon>
        <taxon>Spermatophyta</taxon>
        <taxon>Magnoliopsida</taxon>
        <taxon>eudicotyledons</taxon>
        <taxon>Gunneridae</taxon>
        <taxon>Pentapetalae</taxon>
        <taxon>rosids</taxon>
        <taxon>fabids</taxon>
        <taxon>Fabales</taxon>
        <taxon>Fabaceae</taxon>
        <taxon>Papilionoideae</taxon>
        <taxon>50 kb inversion clade</taxon>
        <taxon>NPAAA clade</taxon>
        <taxon>Hologalegina</taxon>
        <taxon>IRL clade</taxon>
        <taxon>Trifolieae</taxon>
        <taxon>Trifolium</taxon>
    </lineage>
</organism>
<sequence>MSCKVDCSSYPGDVGAGVAIEKCPTPLHNPSLIPSRKPAMLHIANYGAQIHLNHHSLKAAKVNKIQRNI</sequence>
<dbReference type="EMBL" id="ASHM01003271">
    <property type="protein sequence ID" value="PNY09632.1"/>
    <property type="molecule type" value="Genomic_DNA"/>
</dbReference>
<accession>A0A2K3P2W4</accession>
<reference evidence="1 2" key="1">
    <citation type="journal article" date="2014" name="Am. J. Bot.">
        <title>Genome assembly and annotation for red clover (Trifolium pratense; Fabaceae).</title>
        <authorList>
            <person name="Istvanek J."/>
            <person name="Jaros M."/>
            <person name="Krenek A."/>
            <person name="Repkova J."/>
        </authorList>
    </citation>
    <scope>NUCLEOTIDE SEQUENCE [LARGE SCALE GENOMIC DNA]</scope>
    <source>
        <strain evidence="2">cv. Tatra</strain>
        <tissue evidence="1">Young leaves</tissue>
    </source>
</reference>
<proteinExistence type="predicted"/>
<name>A0A2K3P2W4_TRIPR</name>